<dbReference type="AlphaFoldDB" id="A0A672KA62"/>
<protein>
    <submittedName>
        <fullName evidence="1">Uncharacterized protein</fullName>
    </submittedName>
</protein>
<dbReference type="InParanoid" id="A0A672KA62"/>
<evidence type="ECO:0000313" key="1">
    <source>
        <dbReference type="Ensembl" id="ENSSGRP00000006620.1"/>
    </source>
</evidence>
<accession>A0A672KA62</accession>
<reference evidence="1" key="2">
    <citation type="submission" date="2025-09" db="UniProtKB">
        <authorList>
            <consortium name="Ensembl"/>
        </authorList>
    </citation>
    <scope>IDENTIFICATION</scope>
</reference>
<name>A0A672KA62_SINGR</name>
<keyword evidence="2" id="KW-1185">Reference proteome</keyword>
<reference evidence="1" key="1">
    <citation type="submission" date="2025-08" db="UniProtKB">
        <authorList>
            <consortium name="Ensembl"/>
        </authorList>
    </citation>
    <scope>IDENTIFICATION</scope>
</reference>
<proteinExistence type="predicted"/>
<sequence length="67" mass="7213">MLLFSSSQVSVASALSGLQLASHAPLDAAQRVGRRKCSRCGASRMFYCYSCCALVGCVNPQRRDATR</sequence>
<dbReference type="Proteomes" id="UP000472262">
    <property type="component" value="Unassembled WGS sequence"/>
</dbReference>
<dbReference type="Ensembl" id="ENSSGRT00000007214.1">
    <property type="protein sequence ID" value="ENSSGRP00000006620.1"/>
    <property type="gene ID" value="ENSSGRG00000004520.1"/>
</dbReference>
<evidence type="ECO:0000313" key="2">
    <source>
        <dbReference type="Proteomes" id="UP000472262"/>
    </source>
</evidence>
<organism evidence="1 2">
    <name type="scientific">Sinocyclocheilus grahami</name>
    <name type="common">Dianchi golden-line fish</name>
    <name type="synonym">Barbus grahami</name>
    <dbReference type="NCBI Taxonomy" id="75366"/>
    <lineage>
        <taxon>Eukaryota</taxon>
        <taxon>Metazoa</taxon>
        <taxon>Chordata</taxon>
        <taxon>Craniata</taxon>
        <taxon>Vertebrata</taxon>
        <taxon>Euteleostomi</taxon>
        <taxon>Actinopterygii</taxon>
        <taxon>Neopterygii</taxon>
        <taxon>Teleostei</taxon>
        <taxon>Ostariophysi</taxon>
        <taxon>Cypriniformes</taxon>
        <taxon>Cyprinidae</taxon>
        <taxon>Cyprininae</taxon>
        <taxon>Sinocyclocheilus</taxon>
    </lineage>
</organism>